<evidence type="ECO:0000313" key="3">
    <source>
        <dbReference type="Proteomes" id="UP000242146"/>
    </source>
</evidence>
<keyword evidence="3" id="KW-1185">Reference proteome</keyword>
<dbReference type="AlphaFoldDB" id="A0A1X2GQN7"/>
<dbReference type="EMBL" id="MCGT01000005">
    <property type="protein sequence ID" value="ORX59429.1"/>
    <property type="molecule type" value="Genomic_DNA"/>
</dbReference>
<feature type="compositionally biased region" description="Polar residues" evidence="1">
    <location>
        <begin position="23"/>
        <end position="39"/>
    </location>
</feature>
<feature type="region of interest" description="Disordered" evidence="1">
    <location>
        <begin position="14"/>
        <end position="39"/>
    </location>
</feature>
<gene>
    <name evidence="2" type="ORF">DM01DRAFT_1371327</name>
</gene>
<accession>A0A1X2GQN7</accession>
<evidence type="ECO:0000313" key="2">
    <source>
        <dbReference type="EMBL" id="ORX59429.1"/>
    </source>
</evidence>
<protein>
    <submittedName>
        <fullName evidence="2">Uncharacterized protein</fullName>
    </submittedName>
</protein>
<organism evidence="2 3">
    <name type="scientific">Hesseltinella vesiculosa</name>
    <dbReference type="NCBI Taxonomy" id="101127"/>
    <lineage>
        <taxon>Eukaryota</taxon>
        <taxon>Fungi</taxon>
        <taxon>Fungi incertae sedis</taxon>
        <taxon>Mucoromycota</taxon>
        <taxon>Mucoromycotina</taxon>
        <taxon>Mucoromycetes</taxon>
        <taxon>Mucorales</taxon>
        <taxon>Cunninghamellaceae</taxon>
        <taxon>Hesseltinella</taxon>
    </lineage>
</organism>
<dbReference type="OrthoDB" id="2281536at2759"/>
<evidence type="ECO:0000256" key="1">
    <source>
        <dbReference type="SAM" id="MobiDB-lite"/>
    </source>
</evidence>
<sequence>MFGIRSGPLLSTSQQTLTYSSSDPHTTSAPNVSAVDEQTASPTYVASPVVVERFSSLFTDEPASITSTTPVTATDATVYRKRVFATCNCSVAETVPLDETKQLRHLARNIIPTTLTTISSILLILRPKTKLMGEQPLLRKFGTYYSKTYALSLSRIVDCVNPLVAKVFKTYFQDADLWSKVDDMQVNMLPGLKTNPKEMLDKVERKSSEISKERTRLLDSTSTDVEARQVLDLLGIVVKRCLSDLSLNSPSGQSELTYYRNTAQLLDIILEDTPFDLVDGENTCGATKRAGTINKDLVGLGLRVGAIDVWT</sequence>
<proteinExistence type="predicted"/>
<name>A0A1X2GQN7_9FUNG</name>
<dbReference type="Proteomes" id="UP000242146">
    <property type="component" value="Unassembled WGS sequence"/>
</dbReference>
<reference evidence="2 3" key="1">
    <citation type="submission" date="2016-07" db="EMBL/GenBank/DDBJ databases">
        <title>Pervasive Adenine N6-methylation of Active Genes in Fungi.</title>
        <authorList>
            <consortium name="DOE Joint Genome Institute"/>
            <person name="Mondo S.J."/>
            <person name="Dannebaum R.O."/>
            <person name="Kuo R.C."/>
            <person name="Labutti K."/>
            <person name="Haridas S."/>
            <person name="Kuo A."/>
            <person name="Salamov A."/>
            <person name="Ahrendt S.R."/>
            <person name="Lipzen A."/>
            <person name="Sullivan W."/>
            <person name="Andreopoulos W.B."/>
            <person name="Clum A."/>
            <person name="Lindquist E."/>
            <person name="Daum C."/>
            <person name="Ramamoorthy G.K."/>
            <person name="Gryganskyi A."/>
            <person name="Culley D."/>
            <person name="Magnuson J.K."/>
            <person name="James T.Y."/>
            <person name="O'Malley M.A."/>
            <person name="Stajich J.E."/>
            <person name="Spatafora J.W."/>
            <person name="Visel A."/>
            <person name="Grigoriev I.V."/>
        </authorList>
    </citation>
    <scope>NUCLEOTIDE SEQUENCE [LARGE SCALE GENOMIC DNA]</scope>
    <source>
        <strain evidence="2 3">NRRL 3301</strain>
    </source>
</reference>
<comment type="caution">
    <text evidence="2">The sequence shown here is derived from an EMBL/GenBank/DDBJ whole genome shotgun (WGS) entry which is preliminary data.</text>
</comment>